<evidence type="ECO:0000313" key="2">
    <source>
        <dbReference type="Proteomes" id="UP000650467"/>
    </source>
</evidence>
<name>A0A835T1L1_CHLIN</name>
<keyword evidence="2" id="KW-1185">Reference proteome</keyword>
<reference evidence="1" key="1">
    <citation type="journal article" date="2020" name="bioRxiv">
        <title>Comparative genomics of Chlamydomonas.</title>
        <authorList>
            <person name="Craig R.J."/>
            <person name="Hasan A.R."/>
            <person name="Ness R.W."/>
            <person name="Keightley P.D."/>
        </authorList>
    </citation>
    <scope>NUCLEOTIDE SEQUENCE</scope>
    <source>
        <strain evidence="1">SAG 7.73</strain>
    </source>
</reference>
<organism evidence="1 2">
    <name type="scientific">Chlamydomonas incerta</name>
    <dbReference type="NCBI Taxonomy" id="51695"/>
    <lineage>
        <taxon>Eukaryota</taxon>
        <taxon>Viridiplantae</taxon>
        <taxon>Chlorophyta</taxon>
        <taxon>core chlorophytes</taxon>
        <taxon>Chlorophyceae</taxon>
        <taxon>CS clade</taxon>
        <taxon>Chlamydomonadales</taxon>
        <taxon>Chlamydomonadaceae</taxon>
        <taxon>Chlamydomonas</taxon>
    </lineage>
</organism>
<comment type="caution">
    <text evidence="1">The sequence shown here is derived from an EMBL/GenBank/DDBJ whole genome shotgun (WGS) entry which is preliminary data.</text>
</comment>
<accession>A0A835T1L1</accession>
<gene>
    <name evidence="1" type="ORF">HXX76_005833</name>
</gene>
<protein>
    <submittedName>
        <fullName evidence="1">Uncharacterized protein</fullName>
    </submittedName>
</protein>
<dbReference type="Proteomes" id="UP000650467">
    <property type="component" value="Unassembled WGS sequence"/>
</dbReference>
<dbReference type="EMBL" id="JAEHOC010000011">
    <property type="protein sequence ID" value="KAG2437169.1"/>
    <property type="molecule type" value="Genomic_DNA"/>
</dbReference>
<dbReference type="AlphaFoldDB" id="A0A835T1L1"/>
<proteinExistence type="predicted"/>
<sequence length="155" mass="17077">MSSINVQQREEIRDALRGIGLDDDDVASIRESVLDKLAAAGYNQRGRLQTATHEDLKGAGLETADARFFVGFETRLALAGAYTAVRTEVQSGALAPKREQLRAPAADNGCWLWQWVAHSCCWCWCWITTLALEVLAQAPATGQEEARPPQLQHDI</sequence>
<evidence type="ECO:0000313" key="1">
    <source>
        <dbReference type="EMBL" id="KAG2437169.1"/>
    </source>
</evidence>